<evidence type="ECO:0000256" key="2">
    <source>
        <dbReference type="ARBA" id="ARBA00010790"/>
    </source>
</evidence>
<comment type="cofactor">
    <cofactor evidence="1">
        <name>FAD</name>
        <dbReference type="ChEBI" id="CHEBI:57692"/>
    </cofactor>
</comment>
<dbReference type="EMBL" id="KQ964720">
    <property type="protein sequence ID" value="KXN66487.1"/>
    <property type="molecule type" value="Genomic_DNA"/>
</dbReference>
<dbReference type="Gene3D" id="3.50.50.60">
    <property type="entry name" value="FAD/NAD(P)-binding domain"/>
    <property type="match status" value="1"/>
</dbReference>
<dbReference type="InterPro" id="IPR036188">
    <property type="entry name" value="FAD/NAD-bd_sf"/>
</dbReference>
<feature type="signal peptide" evidence="5">
    <location>
        <begin position="1"/>
        <end position="16"/>
    </location>
</feature>
<dbReference type="InterPro" id="IPR012132">
    <property type="entry name" value="GMC_OxRdtase"/>
</dbReference>
<dbReference type="PANTHER" id="PTHR11552">
    <property type="entry name" value="GLUCOSE-METHANOL-CHOLINE GMC OXIDOREDUCTASE"/>
    <property type="match status" value="1"/>
</dbReference>
<evidence type="ECO:0000256" key="3">
    <source>
        <dbReference type="ARBA" id="ARBA00022630"/>
    </source>
</evidence>
<dbReference type="GO" id="GO:0050660">
    <property type="term" value="F:flavin adenine dinucleotide binding"/>
    <property type="evidence" value="ECO:0007669"/>
    <property type="project" value="InterPro"/>
</dbReference>
<evidence type="ECO:0000256" key="5">
    <source>
        <dbReference type="SAM" id="SignalP"/>
    </source>
</evidence>
<evidence type="ECO:0000313" key="8">
    <source>
        <dbReference type="Proteomes" id="UP000070444"/>
    </source>
</evidence>
<accession>A0A137NUQ8</accession>
<keyword evidence="5" id="KW-0732">Signal</keyword>
<evidence type="ECO:0000256" key="1">
    <source>
        <dbReference type="ARBA" id="ARBA00001974"/>
    </source>
</evidence>
<dbReference type="GO" id="GO:0016614">
    <property type="term" value="F:oxidoreductase activity, acting on CH-OH group of donors"/>
    <property type="evidence" value="ECO:0007669"/>
    <property type="project" value="InterPro"/>
</dbReference>
<evidence type="ECO:0000259" key="6">
    <source>
        <dbReference type="PROSITE" id="PS00624"/>
    </source>
</evidence>
<proteinExistence type="inferred from homology"/>
<name>A0A137NUQ8_CONC2</name>
<comment type="similarity">
    <text evidence="2">Belongs to the GMC oxidoreductase family.</text>
</comment>
<evidence type="ECO:0000313" key="7">
    <source>
        <dbReference type="EMBL" id="KXN66487.1"/>
    </source>
</evidence>
<dbReference type="Proteomes" id="UP000070444">
    <property type="component" value="Unassembled WGS sequence"/>
</dbReference>
<feature type="domain" description="Glucose-methanol-choline oxidoreductase N-terminal" evidence="6">
    <location>
        <begin position="307"/>
        <end position="321"/>
    </location>
</feature>
<sequence length="360" mass="39617">MIYKLIFSAILCLVKCDDEVFDYIVVGSGPGGSIAALELARRGFTTLLIEAGSNISNNNITTPGLGTRTWDDESIAWNFRVDYNDHSPDKRKNVLYPRASAIGGCANHNGMANLFPRAHGFDRLVEATGDPSFGESTFAKYFESILLDSPPPTDPKIDRRFLTLSTDKLSGVKEDPKDKYIGKAIEEAVAHETAHQTANDKLAIGTAENEFESHYFIPNNIDRKVTPPVRRGPRRAVNEELAKNPKLTVWTESLVTKIILEGNVAKGVEYMPGAHLYRASPVARRENKAAPAIKKVYARKEIVVSGGTFNTPQIMMLSGIGDSNELKALGIEPKVHLPGVGKNLRDHIEVGVIWELNSDY</sequence>
<dbReference type="AlphaFoldDB" id="A0A137NUQ8"/>
<dbReference type="PANTHER" id="PTHR11552:SF147">
    <property type="entry name" value="CHOLINE DEHYDROGENASE, MITOCHONDRIAL"/>
    <property type="match status" value="1"/>
</dbReference>
<feature type="non-terminal residue" evidence="7">
    <location>
        <position position="360"/>
    </location>
</feature>
<evidence type="ECO:0000256" key="4">
    <source>
        <dbReference type="ARBA" id="ARBA00022827"/>
    </source>
</evidence>
<feature type="chain" id="PRO_5007294072" evidence="5">
    <location>
        <begin position="17"/>
        <end position="360"/>
    </location>
</feature>
<keyword evidence="3" id="KW-0285">Flavoprotein</keyword>
<dbReference type="OrthoDB" id="269227at2759"/>
<gene>
    <name evidence="7" type="ORF">CONCODRAFT_11665</name>
</gene>
<dbReference type="InterPro" id="IPR000172">
    <property type="entry name" value="GMC_OxRdtase_N"/>
</dbReference>
<reference evidence="7 8" key="1">
    <citation type="journal article" date="2015" name="Genome Biol. Evol.">
        <title>Phylogenomic analyses indicate that early fungi evolved digesting cell walls of algal ancestors of land plants.</title>
        <authorList>
            <person name="Chang Y."/>
            <person name="Wang S."/>
            <person name="Sekimoto S."/>
            <person name="Aerts A.L."/>
            <person name="Choi C."/>
            <person name="Clum A."/>
            <person name="LaButti K.M."/>
            <person name="Lindquist E.A."/>
            <person name="Yee Ngan C."/>
            <person name="Ohm R.A."/>
            <person name="Salamov A.A."/>
            <person name="Grigoriev I.V."/>
            <person name="Spatafora J.W."/>
            <person name="Berbee M.L."/>
        </authorList>
    </citation>
    <scope>NUCLEOTIDE SEQUENCE [LARGE SCALE GENOMIC DNA]</scope>
    <source>
        <strain evidence="7 8">NRRL 28638</strain>
    </source>
</reference>
<dbReference type="OMA" id="FESHYFI"/>
<protein>
    <submittedName>
        <fullName evidence="7">FAD/NAD(P)-binding domain-containing protein</fullName>
    </submittedName>
</protein>
<dbReference type="STRING" id="796925.A0A137NUQ8"/>
<keyword evidence="4" id="KW-0274">FAD</keyword>
<dbReference type="SUPFAM" id="SSF51905">
    <property type="entry name" value="FAD/NAD(P)-binding domain"/>
    <property type="match status" value="1"/>
</dbReference>
<organism evidence="7 8">
    <name type="scientific">Conidiobolus coronatus (strain ATCC 28846 / CBS 209.66 / NRRL 28638)</name>
    <name type="common">Delacroixia coronata</name>
    <dbReference type="NCBI Taxonomy" id="796925"/>
    <lineage>
        <taxon>Eukaryota</taxon>
        <taxon>Fungi</taxon>
        <taxon>Fungi incertae sedis</taxon>
        <taxon>Zoopagomycota</taxon>
        <taxon>Entomophthoromycotina</taxon>
        <taxon>Entomophthoromycetes</taxon>
        <taxon>Entomophthorales</taxon>
        <taxon>Ancylistaceae</taxon>
        <taxon>Conidiobolus</taxon>
    </lineage>
</organism>
<dbReference type="PROSITE" id="PS00624">
    <property type="entry name" value="GMC_OXRED_2"/>
    <property type="match status" value="1"/>
</dbReference>
<dbReference type="Pfam" id="PF00732">
    <property type="entry name" value="GMC_oxred_N"/>
    <property type="match status" value="1"/>
</dbReference>
<dbReference type="Gene3D" id="3.30.560.10">
    <property type="entry name" value="Glucose Oxidase, domain 3"/>
    <property type="match status" value="1"/>
</dbReference>
<keyword evidence="8" id="KW-1185">Reference proteome</keyword>